<dbReference type="InterPro" id="IPR027417">
    <property type="entry name" value="P-loop_NTPase"/>
</dbReference>
<keyword evidence="2" id="KW-1185">Reference proteome</keyword>
<dbReference type="HOGENOM" id="CLU_1106356_0_0_10"/>
<name>A0A0E3ZFP3_9BACT</name>
<proteinExistence type="predicted"/>
<dbReference type="STRING" id="400092.PKOR_16565"/>
<dbReference type="OrthoDB" id="656161at2"/>
<accession>A0A0E3ZFP3</accession>
<dbReference type="Gene3D" id="3.40.50.300">
    <property type="entry name" value="P-loop containing nucleotide triphosphate hydrolases"/>
    <property type="match status" value="1"/>
</dbReference>
<evidence type="ECO:0000313" key="2">
    <source>
        <dbReference type="Proteomes" id="UP000033109"/>
    </source>
</evidence>
<dbReference type="EMBL" id="CP009621">
    <property type="protein sequence ID" value="AKD04404.1"/>
    <property type="molecule type" value="Genomic_DNA"/>
</dbReference>
<protein>
    <recommendedName>
        <fullName evidence="3">Deoxynucleoside kinase domain-containing protein</fullName>
    </recommendedName>
</protein>
<dbReference type="PATRIC" id="fig|400092.3.peg.3633"/>
<reference evidence="1 2" key="1">
    <citation type="journal article" date="2015" name="Sci. Rep.">
        <title>Unraveling adaptation of Pontibacter korlensis to radiation and infertility in desert through complete genome and comparative transcriptomic analysis.</title>
        <authorList>
            <person name="Dai J."/>
            <person name="Dai W."/>
            <person name="Qiu C."/>
            <person name="Yang Z."/>
            <person name="Zhang Y."/>
            <person name="Zhou M."/>
            <person name="Zhang L."/>
            <person name="Fang C."/>
            <person name="Gao Q."/>
            <person name="Yang Q."/>
            <person name="Li X."/>
            <person name="Wang Z."/>
            <person name="Wang Z."/>
            <person name="Jia Z."/>
            <person name="Chen X."/>
        </authorList>
    </citation>
    <scope>NUCLEOTIDE SEQUENCE [LARGE SCALE GENOMIC DNA]</scope>
    <source>
        <strain evidence="1 2">X14-1T</strain>
    </source>
</reference>
<dbReference type="KEGG" id="pko:PKOR_16565"/>
<dbReference type="Proteomes" id="UP000033109">
    <property type="component" value="Chromosome"/>
</dbReference>
<sequence>MNQKIIEIIGPPGVGKSTVYKSLCKTWTPSANWVYQDTLLLPEKPNIQDFRRWFEYYAKKLLGKKITRSIKAEYGLRFVSNNPNLAHFYWDQLSDTRIFKDEEINKRFRSAYFLFCDFCRYQAILEKESSKLCIVNEGLLQKSFFVHDNEEYLNVLLSTYLSLLPLPHAIIFINTPNKKVIFERLRGRKKIHASHVGKEDAGLMEDIDRWQQTLNLIIEKAREANVKVLNVDGEKPIGDNVSYINSMLAKL</sequence>
<evidence type="ECO:0008006" key="3">
    <source>
        <dbReference type="Google" id="ProtNLM"/>
    </source>
</evidence>
<gene>
    <name evidence="1" type="ORF">PKOR_16565</name>
</gene>
<dbReference type="RefSeq" id="WP_046312208.1">
    <property type="nucleotide sequence ID" value="NZ_CBCSCY010000006.1"/>
</dbReference>
<evidence type="ECO:0000313" key="1">
    <source>
        <dbReference type="EMBL" id="AKD04404.1"/>
    </source>
</evidence>
<dbReference type="SUPFAM" id="SSF52540">
    <property type="entry name" value="P-loop containing nucleoside triphosphate hydrolases"/>
    <property type="match status" value="1"/>
</dbReference>
<organism evidence="1 2">
    <name type="scientific">Pontibacter korlensis</name>
    <dbReference type="NCBI Taxonomy" id="400092"/>
    <lineage>
        <taxon>Bacteria</taxon>
        <taxon>Pseudomonadati</taxon>
        <taxon>Bacteroidota</taxon>
        <taxon>Cytophagia</taxon>
        <taxon>Cytophagales</taxon>
        <taxon>Hymenobacteraceae</taxon>
        <taxon>Pontibacter</taxon>
    </lineage>
</organism>
<dbReference type="AlphaFoldDB" id="A0A0E3ZFP3"/>